<organism evidence="2">
    <name type="scientific">marine metagenome</name>
    <dbReference type="NCBI Taxonomy" id="408172"/>
    <lineage>
        <taxon>unclassified sequences</taxon>
        <taxon>metagenomes</taxon>
        <taxon>ecological metagenomes</taxon>
    </lineage>
</organism>
<protein>
    <submittedName>
        <fullName evidence="2">Uncharacterized protein</fullName>
    </submittedName>
</protein>
<accession>A0A382CA34</accession>
<keyword evidence="1" id="KW-0472">Membrane</keyword>
<evidence type="ECO:0000313" key="2">
    <source>
        <dbReference type="EMBL" id="SVB22699.1"/>
    </source>
</evidence>
<keyword evidence="1" id="KW-1133">Transmembrane helix</keyword>
<evidence type="ECO:0000256" key="1">
    <source>
        <dbReference type="SAM" id="Phobius"/>
    </source>
</evidence>
<keyword evidence="1" id="KW-0812">Transmembrane</keyword>
<gene>
    <name evidence="2" type="ORF">METZ01_LOCUS175553</name>
</gene>
<reference evidence="2" key="1">
    <citation type="submission" date="2018-05" db="EMBL/GenBank/DDBJ databases">
        <authorList>
            <person name="Lanie J.A."/>
            <person name="Ng W.-L."/>
            <person name="Kazmierczak K.M."/>
            <person name="Andrzejewski T.M."/>
            <person name="Davidsen T.M."/>
            <person name="Wayne K.J."/>
            <person name="Tettelin H."/>
            <person name="Glass J.I."/>
            <person name="Rusch D."/>
            <person name="Podicherti R."/>
            <person name="Tsui H.-C.T."/>
            <person name="Winkler M.E."/>
        </authorList>
    </citation>
    <scope>NUCLEOTIDE SEQUENCE</scope>
</reference>
<proteinExistence type="predicted"/>
<dbReference type="EMBL" id="UINC01033425">
    <property type="protein sequence ID" value="SVB22699.1"/>
    <property type="molecule type" value="Genomic_DNA"/>
</dbReference>
<feature type="transmembrane region" description="Helical" evidence="1">
    <location>
        <begin position="7"/>
        <end position="28"/>
    </location>
</feature>
<dbReference type="AlphaFoldDB" id="A0A382CA34"/>
<sequence>MVREVFIGGLIGALFGLVLFGVVFSWMGMELLLINLYIAFGFCGFFGSFFGNIFASRNN</sequence>
<name>A0A382CA34_9ZZZZ</name>
<feature type="transmembrane region" description="Helical" evidence="1">
    <location>
        <begin position="34"/>
        <end position="55"/>
    </location>
</feature>